<dbReference type="Proteomes" id="UP000070383">
    <property type="component" value="Unassembled WGS sequence"/>
</dbReference>
<dbReference type="SUPFAM" id="SSF53067">
    <property type="entry name" value="Actin-like ATPase domain"/>
    <property type="match status" value="1"/>
</dbReference>
<proteinExistence type="inferred from homology"/>
<evidence type="ECO:0000313" key="2">
    <source>
        <dbReference type="EMBL" id="KWZ77533.1"/>
    </source>
</evidence>
<name>A0A133KD97_9FIRM</name>
<reference evidence="3" key="1">
    <citation type="submission" date="2016-01" db="EMBL/GenBank/DDBJ databases">
        <authorList>
            <person name="Mitreva M."/>
            <person name="Pepin K.H."/>
            <person name="Mihindukulasuriya K.A."/>
            <person name="Fulton R."/>
            <person name="Fronick C."/>
            <person name="O'Laughlin M."/>
            <person name="Miner T."/>
            <person name="Herter B."/>
            <person name="Rosa B.A."/>
            <person name="Cordes M."/>
            <person name="Tomlinson C."/>
            <person name="Wollam A."/>
            <person name="Palsikar V.B."/>
            <person name="Mardis E.R."/>
            <person name="Wilson R.K."/>
        </authorList>
    </citation>
    <scope>NUCLEOTIDE SEQUENCE [LARGE SCALE GENOMIC DNA]</scope>
    <source>
        <strain evidence="3">MJR8151</strain>
    </source>
</reference>
<dbReference type="InterPro" id="IPR043129">
    <property type="entry name" value="ATPase_NBD"/>
</dbReference>
<dbReference type="AlphaFoldDB" id="A0A133KD97"/>
<dbReference type="PANTHER" id="PTHR18964">
    <property type="entry name" value="ROK (REPRESSOR, ORF, KINASE) FAMILY"/>
    <property type="match status" value="1"/>
</dbReference>
<dbReference type="PANTHER" id="PTHR18964:SF149">
    <property type="entry name" value="BIFUNCTIONAL UDP-N-ACETYLGLUCOSAMINE 2-EPIMERASE_N-ACETYLMANNOSAMINE KINASE"/>
    <property type="match status" value="1"/>
</dbReference>
<gene>
    <name evidence="2" type="ORF">HMPREF3200_01353</name>
</gene>
<dbReference type="EMBL" id="LRPM01000048">
    <property type="protein sequence ID" value="KWZ77533.1"/>
    <property type="molecule type" value="Genomic_DNA"/>
</dbReference>
<dbReference type="CDD" id="cd24068">
    <property type="entry name" value="ASKHA_NBD_ROK_FnNanK-like"/>
    <property type="match status" value="1"/>
</dbReference>
<dbReference type="Gene3D" id="3.30.420.40">
    <property type="match status" value="2"/>
</dbReference>
<dbReference type="STRING" id="33036.HMPREF3200_01353"/>
<evidence type="ECO:0000313" key="3">
    <source>
        <dbReference type="Proteomes" id="UP000070383"/>
    </source>
</evidence>
<comment type="caution">
    <text evidence="2">The sequence shown here is derived from an EMBL/GenBank/DDBJ whole genome shotgun (WGS) entry which is preliminary data.</text>
</comment>
<dbReference type="PATRIC" id="fig|33036.3.peg.1341"/>
<dbReference type="InterPro" id="IPR000600">
    <property type="entry name" value="ROK"/>
</dbReference>
<organism evidence="2 3">
    <name type="scientific">Anaerococcus tetradius</name>
    <dbReference type="NCBI Taxonomy" id="33036"/>
    <lineage>
        <taxon>Bacteria</taxon>
        <taxon>Bacillati</taxon>
        <taxon>Bacillota</taxon>
        <taxon>Tissierellia</taxon>
        <taxon>Tissierellales</taxon>
        <taxon>Peptoniphilaceae</taxon>
        <taxon>Anaerococcus</taxon>
    </lineage>
</organism>
<protein>
    <submittedName>
        <fullName evidence="2">ROK family protein</fullName>
    </submittedName>
</protein>
<dbReference type="Pfam" id="PF00480">
    <property type="entry name" value="ROK"/>
    <property type="match status" value="1"/>
</dbReference>
<sequence length="301" mass="32099">MMAKVIGIDIGGTKINACLVDDSGNILERKEVPTNANRGRDVVLDNIKNAIYSLSYKDASAIGIGTPGFIDSKNGIVTFAGNIKGWTGLNLKEAVEKFVDLPVFVENDANIALVAEKWIGSCKDYDNVVMITLGTGLGGAIYTKEGGLLTGSHFQGAELGHMILHAGGDPCTCGQNGCAESYCAGSALTKDYKKLTGKELSGQAIFDLVDTDDAARKVLENYQSNLGYLLTSLRNIFDPDVIVVGGGVIHAKDVFWDGMISKYQEYCNKPSEVDIIPAMFLNNAGVIGAAKIAFERNDNGE</sequence>
<evidence type="ECO:0000256" key="1">
    <source>
        <dbReference type="ARBA" id="ARBA00006479"/>
    </source>
</evidence>
<comment type="similarity">
    <text evidence="1">Belongs to the ROK (NagC/XylR) family.</text>
</comment>
<keyword evidence="3" id="KW-1185">Reference proteome</keyword>
<accession>A0A133KD97</accession>